<dbReference type="InterPro" id="IPR001650">
    <property type="entry name" value="Helicase_C-like"/>
</dbReference>
<dbReference type="PROSITE" id="PS51192">
    <property type="entry name" value="HELICASE_ATP_BIND_1"/>
    <property type="match status" value="1"/>
</dbReference>
<evidence type="ECO:0000256" key="5">
    <source>
        <dbReference type="ARBA" id="ARBA00022840"/>
    </source>
</evidence>
<dbReference type="InterPro" id="IPR027417">
    <property type="entry name" value="P-loop_NTPase"/>
</dbReference>
<evidence type="ECO:0000313" key="10">
    <source>
        <dbReference type="Proteomes" id="UP001153954"/>
    </source>
</evidence>
<dbReference type="InterPro" id="IPR011545">
    <property type="entry name" value="DEAD/DEAH_box_helicase_dom"/>
</dbReference>
<proteinExistence type="predicted"/>
<dbReference type="PROSITE" id="PS51194">
    <property type="entry name" value="HELICASE_CTER"/>
    <property type="match status" value="1"/>
</dbReference>
<dbReference type="SMART" id="SM00490">
    <property type="entry name" value="HELICc"/>
    <property type="match status" value="1"/>
</dbReference>
<dbReference type="PANTHER" id="PTHR18934:SF118">
    <property type="entry name" value="ATP-DEPENDENT RNA HELICASE DHX33"/>
    <property type="match status" value="1"/>
</dbReference>
<dbReference type="Gene3D" id="3.40.50.300">
    <property type="entry name" value="P-loop containing nucleotide triphosphate hydrolases"/>
    <property type="match status" value="2"/>
</dbReference>
<comment type="catalytic activity">
    <reaction evidence="6">
        <text>ATP + H2O = ADP + phosphate + H(+)</text>
        <dbReference type="Rhea" id="RHEA:13065"/>
        <dbReference type="ChEBI" id="CHEBI:15377"/>
        <dbReference type="ChEBI" id="CHEBI:15378"/>
        <dbReference type="ChEBI" id="CHEBI:30616"/>
        <dbReference type="ChEBI" id="CHEBI:43474"/>
        <dbReference type="ChEBI" id="CHEBI:456216"/>
        <dbReference type="EC" id="3.6.4.13"/>
    </reaction>
</comment>
<dbReference type="GO" id="GO:0016787">
    <property type="term" value="F:hydrolase activity"/>
    <property type="evidence" value="ECO:0007669"/>
    <property type="project" value="UniProtKB-KW"/>
</dbReference>
<dbReference type="GO" id="GO:0005730">
    <property type="term" value="C:nucleolus"/>
    <property type="evidence" value="ECO:0007669"/>
    <property type="project" value="TreeGrafter"/>
</dbReference>
<keyword evidence="10" id="KW-1185">Reference proteome</keyword>
<dbReference type="GO" id="GO:0005524">
    <property type="term" value="F:ATP binding"/>
    <property type="evidence" value="ECO:0007669"/>
    <property type="project" value="UniProtKB-KW"/>
</dbReference>
<dbReference type="CDD" id="cd17978">
    <property type="entry name" value="DEXHc_DHX33"/>
    <property type="match status" value="1"/>
</dbReference>
<dbReference type="GO" id="GO:0003725">
    <property type="term" value="F:double-stranded RNA binding"/>
    <property type="evidence" value="ECO:0007669"/>
    <property type="project" value="TreeGrafter"/>
</dbReference>
<evidence type="ECO:0000256" key="1">
    <source>
        <dbReference type="ARBA" id="ARBA00012552"/>
    </source>
</evidence>
<dbReference type="InterPro" id="IPR002464">
    <property type="entry name" value="DNA/RNA_helicase_DEAH_CS"/>
</dbReference>
<accession>A0AAU9V3L9</accession>
<evidence type="ECO:0000256" key="2">
    <source>
        <dbReference type="ARBA" id="ARBA00022741"/>
    </source>
</evidence>
<dbReference type="AlphaFoldDB" id="A0AAU9V3L9"/>
<dbReference type="Pfam" id="PF00271">
    <property type="entry name" value="Helicase_C"/>
    <property type="match status" value="1"/>
</dbReference>
<dbReference type="Pfam" id="PF00270">
    <property type="entry name" value="DEAD"/>
    <property type="match status" value="1"/>
</dbReference>
<comment type="caution">
    <text evidence="9">The sequence shown here is derived from an EMBL/GenBank/DDBJ whole genome shotgun (WGS) entry which is preliminary data.</text>
</comment>
<dbReference type="SUPFAM" id="SSF52540">
    <property type="entry name" value="P-loop containing nucleoside triphosphate hydrolases"/>
    <property type="match status" value="1"/>
</dbReference>
<evidence type="ECO:0000256" key="4">
    <source>
        <dbReference type="ARBA" id="ARBA00022806"/>
    </source>
</evidence>
<evidence type="ECO:0000313" key="9">
    <source>
        <dbReference type="EMBL" id="CAH2104778.1"/>
    </source>
</evidence>
<dbReference type="SMART" id="SM00487">
    <property type="entry name" value="DEXDc"/>
    <property type="match status" value="1"/>
</dbReference>
<keyword evidence="2" id="KW-0547">Nucleotide-binding</keyword>
<dbReference type="PANTHER" id="PTHR18934">
    <property type="entry name" value="ATP-DEPENDENT RNA HELICASE"/>
    <property type="match status" value="1"/>
</dbReference>
<dbReference type="PROSITE" id="PS00690">
    <property type="entry name" value="DEAH_ATP_HELICASE"/>
    <property type="match status" value="1"/>
</dbReference>
<reference evidence="9" key="1">
    <citation type="submission" date="2022-03" db="EMBL/GenBank/DDBJ databases">
        <authorList>
            <person name="Tunstrom K."/>
        </authorList>
    </citation>
    <scope>NUCLEOTIDE SEQUENCE</scope>
</reference>
<keyword evidence="5" id="KW-0067">ATP-binding</keyword>
<organism evidence="9 10">
    <name type="scientific">Euphydryas editha</name>
    <name type="common">Edith's checkerspot</name>
    <dbReference type="NCBI Taxonomy" id="104508"/>
    <lineage>
        <taxon>Eukaryota</taxon>
        <taxon>Metazoa</taxon>
        <taxon>Ecdysozoa</taxon>
        <taxon>Arthropoda</taxon>
        <taxon>Hexapoda</taxon>
        <taxon>Insecta</taxon>
        <taxon>Pterygota</taxon>
        <taxon>Neoptera</taxon>
        <taxon>Endopterygota</taxon>
        <taxon>Lepidoptera</taxon>
        <taxon>Glossata</taxon>
        <taxon>Ditrysia</taxon>
        <taxon>Papilionoidea</taxon>
        <taxon>Nymphalidae</taxon>
        <taxon>Nymphalinae</taxon>
        <taxon>Euphydryas</taxon>
    </lineage>
</organism>
<evidence type="ECO:0000259" key="7">
    <source>
        <dbReference type="PROSITE" id="PS51192"/>
    </source>
</evidence>
<feature type="domain" description="Helicase ATP-binding" evidence="7">
    <location>
        <begin position="84"/>
        <end position="252"/>
    </location>
</feature>
<evidence type="ECO:0000259" key="8">
    <source>
        <dbReference type="PROSITE" id="PS51194"/>
    </source>
</evidence>
<sequence>MDSKYASIGKEKENKNSFDNIKVKKMKLCTDNNVKQTKENSKVIETNGVKQISPSKSNSLYDISEDIHEVRKTLPVYIVRGRLLEEIQKHSTMIIIGETGSGKTTQIPQLIYENQHESKSIIAVTQPRRVAAITLAMRVAAEMRTDIGSTVGYCVRFEDVTSPRTKVKYLTDGMLLREAVADPLLKKYSTIILDEAHERTVNTDILFGIVKLAQKDRNDQKLNPLKVIIMSATMDVDTFRNFYDNCPVIYLEGRTYPVTIYHSKTKHEDYQYAAVCTIFQLHATTPANHDFLVFLTGQEEIETVMSKIKQLAKECTGPSIKVCPLYAGLPASKQLQVWKKTPPGTRKIVLATNIAEASVTIPQIKYVIDTGVVKERVGWLHTPQESRKYEVEV</sequence>
<gene>
    <name evidence="9" type="ORF">EEDITHA_LOCUS19114</name>
</gene>
<dbReference type="CDD" id="cd18791">
    <property type="entry name" value="SF2_C_RHA"/>
    <property type="match status" value="1"/>
</dbReference>
<dbReference type="Proteomes" id="UP001153954">
    <property type="component" value="Unassembled WGS sequence"/>
</dbReference>
<dbReference type="GO" id="GO:0003724">
    <property type="term" value="F:RNA helicase activity"/>
    <property type="evidence" value="ECO:0007669"/>
    <property type="project" value="UniProtKB-EC"/>
</dbReference>
<keyword evidence="3" id="KW-0378">Hydrolase</keyword>
<name>A0AAU9V3L9_EUPED</name>
<dbReference type="InterPro" id="IPR014001">
    <property type="entry name" value="Helicase_ATP-bd"/>
</dbReference>
<protein>
    <recommendedName>
        <fullName evidence="1">RNA helicase</fullName>
        <ecNumber evidence="1">3.6.4.13</ecNumber>
    </recommendedName>
</protein>
<keyword evidence="4" id="KW-0347">Helicase</keyword>
<evidence type="ECO:0000256" key="3">
    <source>
        <dbReference type="ARBA" id="ARBA00022801"/>
    </source>
</evidence>
<dbReference type="FunFam" id="3.40.50.300:FF:000750">
    <property type="entry name" value="Putative ATP-dependent RNA helicase DHX33"/>
    <property type="match status" value="1"/>
</dbReference>
<dbReference type="GO" id="GO:0045943">
    <property type="term" value="P:positive regulation of transcription by RNA polymerase I"/>
    <property type="evidence" value="ECO:0007669"/>
    <property type="project" value="TreeGrafter"/>
</dbReference>
<evidence type="ECO:0000256" key="6">
    <source>
        <dbReference type="ARBA" id="ARBA00047984"/>
    </source>
</evidence>
<dbReference type="EMBL" id="CAKOGL010000027">
    <property type="protein sequence ID" value="CAH2104778.1"/>
    <property type="molecule type" value="Genomic_DNA"/>
</dbReference>
<feature type="domain" description="Helicase C-terminal" evidence="8">
    <location>
        <begin position="277"/>
        <end position="393"/>
    </location>
</feature>
<dbReference type="EC" id="3.6.4.13" evidence="1"/>